<dbReference type="InterPro" id="IPR030664">
    <property type="entry name" value="SdhA/FrdA/AprA"/>
</dbReference>
<dbReference type="InterPro" id="IPR015939">
    <property type="entry name" value="Fum_Rdtase/Succ_DH_flav-like_C"/>
</dbReference>
<dbReference type="Gene3D" id="3.50.50.60">
    <property type="entry name" value="FAD/NAD(P)-binding domain"/>
    <property type="match status" value="1"/>
</dbReference>
<protein>
    <recommendedName>
        <fullName evidence="6">Fumarate reductase/succinate dehydrogenase flavoprotein-like C-terminal domain-containing protein</fullName>
    </recommendedName>
</protein>
<evidence type="ECO:0008006" key="6">
    <source>
        <dbReference type="Google" id="ProtNLM"/>
    </source>
</evidence>
<keyword evidence="2" id="KW-0560">Oxidoreductase</keyword>
<dbReference type="InterPro" id="IPR037099">
    <property type="entry name" value="Fum_R/Succ_DH_flav-like_C_sf"/>
</dbReference>
<dbReference type="PANTHER" id="PTHR11632:SF51">
    <property type="entry name" value="SUCCINATE DEHYDROGENASE [UBIQUINONE] FLAVOPROTEIN SUBUNIT, MITOCHONDRIAL"/>
    <property type="match status" value="1"/>
</dbReference>
<dbReference type="InterPro" id="IPR036188">
    <property type="entry name" value="FAD/NAD-bd_sf"/>
</dbReference>
<dbReference type="PANTHER" id="PTHR11632">
    <property type="entry name" value="SUCCINATE DEHYDROGENASE 2 FLAVOPROTEIN SUBUNIT"/>
    <property type="match status" value="1"/>
</dbReference>
<keyword evidence="1" id="KW-0285">Flavoprotein</keyword>
<gene>
    <name evidence="5" type="ORF">S06H3_50116</name>
</gene>
<evidence type="ECO:0000259" key="4">
    <source>
        <dbReference type="Pfam" id="PF02910"/>
    </source>
</evidence>
<sequence>PPENLIDDWIEREKPPDMDKIQELGIDIRKQALECGPACHYSMGGVRVNENCETTLARLYAAGEVAAGMDGAERIDGGPAITWCLTMGYIAGRRATETAKELDWLDINLEQVKAEQKKVTKLWEQKEGLKGFEVKSKIKDIMWEQCALVRDGEGLERALSVVQNIKSDDLPRVCVPDSSQVFNKGLVEALESINMVELSEMIVRAALMREESRQSHSRTDFPYRDDKKWLKNIVIKKEKGKMTFTTARPVIT</sequence>
<name>X1QBE5_9ZZZZ</name>
<dbReference type="AlphaFoldDB" id="X1QBE5"/>
<comment type="caution">
    <text evidence="5">The sequence shown here is derived from an EMBL/GenBank/DDBJ whole genome shotgun (WGS) entry which is preliminary data.</text>
</comment>
<organism evidence="5">
    <name type="scientific">marine sediment metagenome</name>
    <dbReference type="NCBI Taxonomy" id="412755"/>
    <lineage>
        <taxon>unclassified sequences</taxon>
        <taxon>metagenomes</taxon>
        <taxon>ecological metagenomes</taxon>
    </lineage>
</organism>
<dbReference type="SUPFAM" id="SSF46977">
    <property type="entry name" value="Succinate dehydrogenase/fumarate reductase flavoprotein C-terminal domain"/>
    <property type="match status" value="1"/>
</dbReference>
<dbReference type="EMBL" id="BARV01031696">
    <property type="protein sequence ID" value="GAI40589.1"/>
    <property type="molecule type" value="Genomic_DNA"/>
</dbReference>
<dbReference type="GO" id="GO:0016491">
    <property type="term" value="F:oxidoreductase activity"/>
    <property type="evidence" value="ECO:0007669"/>
    <property type="project" value="UniProtKB-KW"/>
</dbReference>
<evidence type="ECO:0000259" key="3">
    <source>
        <dbReference type="Pfam" id="PF00890"/>
    </source>
</evidence>
<evidence type="ECO:0000256" key="2">
    <source>
        <dbReference type="ARBA" id="ARBA00023002"/>
    </source>
</evidence>
<evidence type="ECO:0000313" key="5">
    <source>
        <dbReference type="EMBL" id="GAI40589.1"/>
    </source>
</evidence>
<dbReference type="InterPro" id="IPR003953">
    <property type="entry name" value="FAD-dep_OxRdtase_2_FAD-bd"/>
</dbReference>
<proteinExistence type="predicted"/>
<feature type="non-terminal residue" evidence="5">
    <location>
        <position position="252"/>
    </location>
</feature>
<evidence type="ECO:0000256" key="1">
    <source>
        <dbReference type="ARBA" id="ARBA00022630"/>
    </source>
</evidence>
<accession>X1QBE5</accession>
<dbReference type="Gene3D" id="3.90.700.10">
    <property type="entry name" value="Succinate dehydrogenase/fumarate reductase flavoprotein, catalytic domain"/>
    <property type="match status" value="1"/>
</dbReference>
<dbReference type="Pfam" id="PF00890">
    <property type="entry name" value="FAD_binding_2"/>
    <property type="match status" value="1"/>
</dbReference>
<feature type="domain" description="FAD-dependent oxidoreductase 2 FAD-binding" evidence="3">
    <location>
        <begin position="25"/>
        <end position="77"/>
    </location>
</feature>
<dbReference type="InterPro" id="IPR027477">
    <property type="entry name" value="Succ_DH/fumarate_Rdtase_cat_sf"/>
</dbReference>
<feature type="domain" description="Fumarate reductase/succinate dehydrogenase flavoprotein-like C-terminal" evidence="4">
    <location>
        <begin position="136"/>
        <end position="246"/>
    </location>
</feature>
<dbReference type="SUPFAM" id="SSF51905">
    <property type="entry name" value="FAD/NAD(P)-binding domain"/>
    <property type="match status" value="1"/>
</dbReference>
<reference evidence="5" key="1">
    <citation type="journal article" date="2014" name="Front. Microbiol.">
        <title>High frequency of phylogenetically diverse reductive dehalogenase-homologous genes in deep subseafloor sedimentary metagenomes.</title>
        <authorList>
            <person name="Kawai M."/>
            <person name="Futagami T."/>
            <person name="Toyoda A."/>
            <person name="Takaki Y."/>
            <person name="Nishi S."/>
            <person name="Hori S."/>
            <person name="Arai W."/>
            <person name="Tsubouchi T."/>
            <person name="Morono Y."/>
            <person name="Uchiyama I."/>
            <person name="Ito T."/>
            <person name="Fujiyama A."/>
            <person name="Inagaki F."/>
            <person name="Takami H."/>
        </authorList>
    </citation>
    <scope>NUCLEOTIDE SEQUENCE</scope>
    <source>
        <strain evidence="5">Expedition CK06-06</strain>
    </source>
</reference>
<dbReference type="Pfam" id="PF02910">
    <property type="entry name" value="Succ_DH_flav_C"/>
    <property type="match status" value="1"/>
</dbReference>
<dbReference type="Gene3D" id="1.20.58.100">
    <property type="entry name" value="Fumarate reductase/succinate dehydrogenase flavoprotein-like, C-terminal domain"/>
    <property type="match status" value="1"/>
</dbReference>
<feature type="non-terminal residue" evidence="5">
    <location>
        <position position="1"/>
    </location>
</feature>